<dbReference type="AlphaFoldDB" id="Q47SZ4"/>
<dbReference type="Pfam" id="PF02366">
    <property type="entry name" value="PMT"/>
    <property type="match status" value="2"/>
</dbReference>
<sequence>MGGEQYPPPGRRKGVGVFPRRASAAGTYSPTKRMSTTALQDKVSPSPESQSLRERLVPALPSPAWLGWVVALVVAAFAGALRFIRLGEPAQIYFDETYYAKDAYGLREYGYEHETVENADELLRNGVSHIFAGGGDFVVHPPFGKWLIALGDTVWGLLPFGATFTPTGWRFAAAVFGTLSVLLLVRITQRMTRSIVLGASAGLIMALDGLHFTLSRIAMVDIFLTFWILAGFGCLVIDRDRTRARLAEATEAGRATVNAFTAWWWTVVADAARALAPSQTAAESDEQTGKHAQPGLRERWAAAAAARAEQARSPEEAAVRWLGVRWWRIAAGVCLGLACGTKWTALFYLAAFGLLTVAWDYGARRSVGQRRVWGRWLGYDAIPAFFQMVGTAFVVYLATWSGWLATSGGWGRQWADLTPEVQSYTGFLPGPLREAANALISLGHYHWRMWSFHKDLGEPHDFASQPWDWIIMRVPVAFYYDGEGTDCGATACSDAILSIGTPAIWWLSILACGVMLGWWVTYRDWRAGAALLGVAAGWLPWFAFPQRTMFLFYALPFLPFLVLAIVLMLGLMLGSPGDRPGTSPWSRVVGSVIYGVVMLLIIANFTYLYPVLSAETIPYTEWADRMWFPTWIYGSGGN</sequence>
<evidence type="ECO:0000256" key="11">
    <source>
        <dbReference type="SAM" id="MobiDB-lite"/>
    </source>
</evidence>
<reference evidence="14" key="1">
    <citation type="submission" date="2005-07" db="EMBL/GenBank/DDBJ databases">
        <title>Complete sequence of Thermobifida fusca YX.</title>
        <authorList>
            <consortium name="US DOE Joint Genome Institute"/>
            <person name="Copeland A."/>
            <person name="Lucas S."/>
            <person name="Lapidus A."/>
            <person name="Barry K."/>
            <person name="Detter J.C."/>
            <person name="Glavina T."/>
            <person name="Hammon N."/>
            <person name="Israni S."/>
            <person name="Pitluck S."/>
            <person name="Di Bartolo G."/>
            <person name="Chain P."/>
            <person name="Schmutz J."/>
            <person name="Larimer F."/>
            <person name="Land M."/>
            <person name="Lykidis A."/>
            <person name="Richardson P."/>
        </authorList>
    </citation>
    <scope>NUCLEOTIDE SEQUENCE</scope>
    <source>
        <strain evidence="14">YX</strain>
    </source>
</reference>
<feature type="transmembrane region" description="Helical" evidence="10">
    <location>
        <begin position="550"/>
        <end position="573"/>
    </location>
</feature>
<dbReference type="eggNOG" id="COG1928">
    <property type="taxonomic scope" value="Bacteria"/>
</dbReference>
<feature type="transmembrane region" description="Helical" evidence="10">
    <location>
        <begin position="527"/>
        <end position="544"/>
    </location>
</feature>
<dbReference type="GO" id="GO:0004169">
    <property type="term" value="F:dolichyl-phosphate-mannose-protein mannosyltransferase activity"/>
    <property type="evidence" value="ECO:0007669"/>
    <property type="project" value="UniProtKB-UniRule"/>
</dbReference>
<dbReference type="STRING" id="269800.Tfu_0385"/>
<evidence type="ECO:0000256" key="6">
    <source>
        <dbReference type="ARBA" id="ARBA00022692"/>
    </source>
</evidence>
<feature type="transmembrane region" description="Helical" evidence="10">
    <location>
        <begin position="384"/>
        <end position="405"/>
    </location>
</feature>
<dbReference type="InterPro" id="IPR032421">
    <property type="entry name" value="PMT_4TMC"/>
</dbReference>
<feature type="transmembrane region" description="Helical" evidence="10">
    <location>
        <begin position="194"/>
        <end position="212"/>
    </location>
</feature>
<feature type="transmembrane region" description="Helical" evidence="10">
    <location>
        <begin position="143"/>
        <end position="162"/>
    </location>
</feature>
<comment type="subcellular location">
    <subcellularLocation>
        <location evidence="10">Cell membrane</location>
    </subcellularLocation>
    <subcellularLocation>
        <location evidence="1">Endomembrane system</location>
        <topology evidence="1">Multi-pass membrane protein</topology>
    </subcellularLocation>
</comment>
<evidence type="ECO:0000256" key="5">
    <source>
        <dbReference type="ARBA" id="ARBA00022679"/>
    </source>
</evidence>
<name>Q47SZ4_THEFY</name>
<evidence type="ECO:0000256" key="10">
    <source>
        <dbReference type="RuleBase" id="RU367007"/>
    </source>
</evidence>
<accession>Q47SZ4</accession>
<comment type="similarity">
    <text evidence="3 10">Belongs to the glycosyltransferase 39 family.</text>
</comment>
<dbReference type="UniPathway" id="UPA00378"/>
<dbReference type="CAZy" id="GT39">
    <property type="family name" value="Glycosyltransferase Family 39"/>
</dbReference>
<dbReference type="HOGENOM" id="CLU_021079_0_0_11"/>
<evidence type="ECO:0000259" key="12">
    <source>
        <dbReference type="Pfam" id="PF02366"/>
    </source>
</evidence>
<dbReference type="InterPro" id="IPR027005">
    <property type="entry name" value="PMT-like"/>
</dbReference>
<evidence type="ECO:0000256" key="7">
    <source>
        <dbReference type="ARBA" id="ARBA00022989"/>
    </source>
</evidence>
<dbReference type="KEGG" id="tfu:Tfu_0385"/>
<evidence type="ECO:0000313" key="14">
    <source>
        <dbReference type="EMBL" id="AAZ54423.1"/>
    </source>
</evidence>
<gene>
    <name evidence="14" type="ordered locus">Tfu_0385</name>
</gene>
<protein>
    <recommendedName>
        <fullName evidence="9 10">Polyprenol-phosphate-mannose--protein mannosyltransferase</fullName>
        <ecNumber evidence="10">2.4.1.-</ecNumber>
    </recommendedName>
</protein>
<organism evidence="14">
    <name type="scientific">Thermobifida fusca (strain YX)</name>
    <dbReference type="NCBI Taxonomy" id="269800"/>
    <lineage>
        <taxon>Bacteria</taxon>
        <taxon>Bacillati</taxon>
        <taxon>Actinomycetota</taxon>
        <taxon>Actinomycetes</taxon>
        <taxon>Streptosporangiales</taxon>
        <taxon>Nocardiopsidaceae</taxon>
        <taxon>Thermobifida</taxon>
    </lineage>
</organism>
<dbReference type="InterPro" id="IPR003342">
    <property type="entry name" value="ArnT-like_N"/>
</dbReference>
<dbReference type="EC" id="2.4.1.-" evidence="10"/>
<keyword evidence="5 10" id="KW-0808">Transferase</keyword>
<feature type="region of interest" description="Disordered" evidence="11">
    <location>
        <begin position="1"/>
        <end position="50"/>
    </location>
</feature>
<keyword evidence="6 10" id="KW-0812">Transmembrane</keyword>
<feature type="domain" description="Protein O-mannosyl-transferase C-terminal four TM" evidence="13">
    <location>
        <begin position="444"/>
        <end position="631"/>
    </location>
</feature>
<dbReference type="GO" id="GO:0005886">
    <property type="term" value="C:plasma membrane"/>
    <property type="evidence" value="ECO:0007669"/>
    <property type="project" value="UniProtKB-SubCell"/>
</dbReference>
<keyword evidence="8 10" id="KW-0472">Membrane</keyword>
<evidence type="ECO:0000256" key="4">
    <source>
        <dbReference type="ARBA" id="ARBA00022676"/>
    </source>
</evidence>
<evidence type="ECO:0000256" key="1">
    <source>
        <dbReference type="ARBA" id="ARBA00004127"/>
    </source>
</evidence>
<evidence type="ECO:0000256" key="3">
    <source>
        <dbReference type="ARBA" id="ARBA00007222"/>
    </source>
</evidence>
<dbReference type="PANTHER" id="PTHR10050:SF46">
    <property type="entry name" value="PROTEIN O-MANNOSYL-TRANSFERASE 2"/>
    <property type="match status" value="1"/>
</dbReference>
<evidence type="ECO:0000256" key="9">
    <source>
        <dbReference type="ARBA" id="ARBA00093617"/>
    </source>
</evidence>
<keyword evidence="7 10" id="KW-1133">Transmembrane helix</keyword>
<keyword evidence="10" id="KW-1003">Cell membrane</keyword>
<comment type="pathway">
    <text evidence="2 10">Protein modification; protein glycosylation.</text>
</comment>
<proteinExistence type="inferred from homology"/>
<feature type="domain" description="ArnT-like N-terminal" evidence="12">
    <location>
        <begin position="321"/>
        <end position="357"/>
    </location>
</feature>
<feature type="transmembrane region" description="Helical" evidence="10">
    <location>
        <begin position="503"/>
        <end position="520"/>
    </location>
</feature>
<dbReference type="PANTHER" id="PTHR10050">
    <property type="entry name" value="DOLICHYL-PHOSPHATE-MANNOSE--PROTEIN MANNOSYLTRANSFERASE"/>
    <property type="match status" value="1"/>
</dbReference>
<feature type="transmembrane region" description="Helical" evidence="10">
    <location>
        <begin position="218"/>
        <end position="237"/>
    </location>
</feature>
<evidence type="ECO:0000256" key="8">
    <source>
        <dbReference type="ARBA" id="ARBA00023136"/>
    </source>
</evidence>
<feature type="transmembrane region" description="Helical" evidence="10">
    <location>
        <begin position="585"/>
        <end position="609"/>
    </location>
</feature>
<feature type="domain" description="ArnT-like N-terminal" evidence="12">
    <location>
        <begin position="137"/>
        <end position="236"/>
    </location>
</feature>
<comment type="function">
    <text evidence="10">Protein O-mannosyltransferase that catalyzes the transfer of a single mannose residue from a polyprenol phospho-mannosyl lipidic donor to the hydroxyl group of selected serine and threonine residues in acceptor proteins.</text>
</comment>
<evidence type="ECO:0000256" key="2">
    <source>
        <dbReference type="ARBA" id="ARBA00004922"/>
    </source>
</evidence>
<feature type="transmembrane region" description="Helical" evidence="10">
    <location>
        <begin position="65"/>
        <end position="84"/>
    </location>
</feature>
<feature type="compositionally biased region" description="Polar residues" evidence="11">
    <location>
        <begin position="26"/>
        <end position="39"/>
    </location>
</feature>
<evidence type="ECO:0000259" key="13">
    <source>
        <dbReference type="Pfam" id="PF16192"/>
    </source>
</evidence>
<dbReference type="GO" id="GO:0012505">
    <property type="term" value="C:endomembrane system"/>
    <property type="evidence" value="ECO:0007669"/>
    <property type="project" value="UniProtKB-SubCell"/>
</dbReference>
<dbReference type="Pfam" id="PF16192">
    <property type="entry name" value="PMT_4TMC"/>
    <property type="match status" value="1"/>
</dbReference>
<dbReference type="EMBL" id="CP000088">
    <property type="protein sequence ID" value="AAZ54423.1"/>
    <property type="molecule type" value="Genomic_DNA"/>
</dbReference>
<keyword evidence="4 10" id="KW-0328">Glycosyltransferase</keyword>
<feature type="transmembrane region" description="Helical" evidence="10">
    <location>
        <begin position="168"/>
        <end position="187"/>
    </location>
</feature>